<accession>A0A917BIQ9</accession>
<evidence type="ECO:0000313" key="2">
    <source>
        <dbReference type="EMBL" id="GGF44552.1"/>
    </source>
</evidence>
<evidence type="ECO:0000256" key="1">
    <source>
        <dbReference type="SAM" id="Phobius"/>
    </source>
</evidence>
<evidence type="ECO:0000313" key="3">
    <source>
        <dbReference type="Proteomes" id="UP000605670"/>
    </source>
</evidence>
<dbReference type="EMBL" id="BMEM01000001">
    <property type="protein sequence ID" value="GGF44552.1"/>
    <property type="molecule type" value="Genomic_DNA"/>
</dbReference>
<sequence length="155" mass="16338">MSQMTVSARLGRGAVAAPRPLVDARAGRRTRVQDAAPVTGHTGFLVLCLAIVLATFTAVLLLNTHRAEGSYVLSRLNVQQTELHDTKVTLEAQLAELESSESLAAEARRLKMVPSTSTATIRLSDGSLTGVASKVDGSRTLNVDLPATGVATEDE</sequence>
<keyword evidence="1" id="KW-0812">Transmembrane</keyword>
<feature type="transmembrane region" description="Helical" evidence="1">
    <location>
        <begin position="44"/>
        <end position="62"/>
    </location>
</feature>
<proteinExistence type="predicted"/>
<evidence type="ECO:0008006" key="4">
    <source>
        <dbReference type="Google" id="ProtNLM"/>
    </source>
</evidence>
<comment type="caution">
    <text evidence="2">The sequence shown here is derived from an EMBL/GenBank/DDBJ whole genome shotgun (WGS) entry which is preliminary data.</text>
</comment>
<name>A0A917BIQ9_9MICO</name>
<reference evidence="2" key="1">
    <citation type="journal article" date="2014" name="Int. J. Syst. Evol. Microbiol.">
        <title>Complete genome sequence of Corynebacterium casei LMG S-19264T (=DSM 44701T), isolated from a smear-ripened cheese.</title>
        <authorList>
            <consortium name="US DOE Joint Genome Institute (JGI-PGF)"/>
            <person name="Walter F."/>
            <person name="Albersmeier A."/>
            <person name="Kalinowski J."/>
            <person name="Ruckert C."/>
        </authorList>
    </citation>
    <scope>NUCLEOTIDE SEQUENCE</scope>
    <source>
        <strain evidence="2">CGMCC 1.12160</strain>
    </source>
</reference>
<organism evidence="2 3">
    <name type="scientific">Ornithinimicrobium tianjinense</name>
    <dbReference type="NCBI Taxonomy" id="1195761"/>
    <lineage>
        <taxon>Bacteria</taxon>
        <taxon>Bacillati</taxon>
        <taxon>Actinomycetota</taxon>
        <taxon>Actinomycetes</taxon>
        <taxon>Micrococcales</taxon>
        <taxon>Ornithinimicrobiaceae</taxon>
        <taxon>Ornithinimicrobium</taxon>
    </lineage>
</organism>
<gene>
    <name evidence="2" type="ORF">GCM10011366_10340</name>
</gene>
<keyword evidence="1" id="KW-0472">Membrane</keyword>
<keyword evidence="1" id="KW-1133">Transmembrane helix</keyword>
<dbReference type="AlphaFoldDB" id="A0A917BIQ9"/>
<dbReference type="RefSeq" id="WP_188428481.1">
    <property type="nucleotide sequence ID" value="NZ_BAABKH010000005.1"/>
</dbReference>
<keyword evidence="3" id="KW-1185">Reference proteome</keyword>
<dbReference type="Proteomes" id="UP000605670">
    <property type="component" value="Unassembled WGS sequence"/>
</dbReference>
<reference evidence="2" key="2">
    <citation type="submission" date="2020-09" db="EMBL/GenBank/DDBJ databases">
        <authorList>
            <person name="Sun Q."/>
            <person name="Zhou Y."/>
        </authorList>
    </citation>
    <scope>NUCLEOTIDE SEQUENCE</scope>
    <source>
        <strain evidence="2">CGMCC 1.12160</strain>
    </source>
</reference>
<protein>
    <recommendedName>
        <fullName evidence="4">Cell division protein FtsL</fullName>
    </recommendedName>
</protein>